<dbReference type="AlphaFoldDB" id="B7N018"/>
<proteinExistence type="predicted"/>
<sequence>MGRVPALLRRIVMGLDIYFLARDNHQNGAVVETQEHQEVGAFRKVKPLLTWFREHTGASDEQHAFPVTRRSLAALLRDLSMLTPGNCHRLFPYVTGSRLRGEDYAGDYWYDVDDVKAWVSDTLKTFDFERRSLVMLALW</sequence>
<organism evidence="1 2">
    <name type="scientific">Escherichia coli O81 (strain ED1a)</name>
    <dbReference type="NCBI Taxonomy" id="585397"/>
    <lineage>
        <taxon>Bacteria</taxon>
        <taxon>Pseudomonadati</taxon>
        <taxon>Pseudomonadota</taxon>
        <taxon>Gammaproteobacteria</taxon>
        <taxon>Enterobacterales</taxon>
        <taxon>Enterobacteriaceae</taxon>
        <taxon>Escherichia</taxon>
    </lineage>
</organism>
<gene>
    <name evidence="1" type="ordered locus">ECED1_3534</name>
</gene>
<dbReference type="HOGENOM" id="CLU_129207_1_0_6"/>
<evidence type="ECO:0000313" key="2">
    <source>
        <dbReference type="Proteomes" id="UP000000748"/>
    </source>
</evidence>
<evidence type="ECO:0000313" key="1">
    <source>
        <dbReference type="EMBL" id="CAR09686.2"/>
    </source>
</evidence>
<reference evidence="2" key="1">
    <citation type="journal article" date="2009" name="PLoS Genet.">
        <title>Organised genome dynamics in the Escherichia coli species results in highly diverse adaptive paths.</title>
        <authorList>
            <person name="Touchon M."/>
            <person name="Hoede C."/>
            <person name="Tenaillon O."/>
            <person name="Barbe V."/>
            <person name="Baeriswyl S."/>
            <person name="Bidet P."/>
            <person name="Bingen E."/>
            <person name="Bonacorsi S."/>
            <person name="Bouchier C."/>
            <person name="Bouvet O."/>
            <person name="Calteau A."/>
            <person name="Chiapello H."/>
            <person name="Clermont O."/>
            <person name="Cruveiller S."/>
            <person name="Danchin A."/>
            <person name="Diard M."/>
            <person name="Dossat C."/>
            <person name="Karoui M.E."/>
            <person name="Frapy E."/>
            <person name="Garry L."/>
            <person name="Ghigo J.M."/>
            <person name="Gilles A.M."/>
            <person name="Johnson J."/>
            <person name="Le Bouguenec C."/>
            <person name="Lescat M."/>
            <person name="Mangenot S."/>
            <person name="Martinez-Jehanne V."/>
            <person name="Matic I."/>
            <person name="Nassif X."/>
            <person name="Oztas S."/>
            <person name="Petit M.A."/>
            <person name="Pichon C."/>
            <person name="Rouy Z."/>
            <person name="Ruf C.S."/>
            <person name="Schneider D."/>
            <person name="Tourret J."/>
            <person name="Vacherie B."/>
            <person name="Vallenet D."/>
            <person name="Medigue C."/>
            <person name="Rocha E.P.C."/>
            <person name="Denamur E."/>
        </authorList>
    </citation>
    <scope>NUCLEOTIDE SEQUENCE [LARGE SCALE GENOMIC DNA]</scope>
    <source>
        <strain evidence="2">ED1a</strain>
    </source>
</reference>
<dbReference type="KEGG" id="ecq:ECED1_3534"/>
<dbReference type="Proteomes" id="UP000000748">
    <property type="component" value="Chromosome"/>
</dbReference>
<accession>B7N018</accession>
<protein>
    <submittedName>
        <fullName evidence="1">Uncharacterized protein</fullName>
    </submittedName>
</protein>
<dbReference type="EMBL" id="CU928162">
    <property type="protein sequence ID" value="CAR09686.2"/>
    <property type="molecule type" value="Genomic_DNA"/>
</dbReference>
<name>B7N018_ECO81</name>